<dbReference type="EMBL" id="JAPCHY010000008">
    <property type="protein sequence ID" value="MCW4472868.1"/>
    <property type="molecule type" value="Genomic_DNA"/>
</dbReference>
<accession>A0ABT3JWL7</accession>
<evidence type="ECO:0000313" key="1">
    <source>
        <dbReference type="EMBL" id="MCW4472868.1"/>
    </source>
</evidence>
<protein>
    <recommendedName>
        <fullName evidence="3">Transcription initiation factor TFIIIB</fullName>
    </recommendedName>
</protein>
<reference evidence="1 2" key="1">
    <citation type="submission" date="2022-10" db="EMBL/GenBank/DDBJ databases">
        <title>Xanthomonas sp. H13-6.</title>
        <authorList>
            <person name="Liu X."/>
            <person name="Deng Z."/>
            <person name="Jiang Y."/>
            <person name="Yu T."/>
            <person name="Ai J."/>
        </authorList>
    </citation>
    <scope>NUCLEOTIDE SEQUENCE [LARGE SCALE GENOMIC DNA]</scope>
    <source>
        <strain evidence="1 2">H13-6</strain>
    </source>
</reference>
<keyword evidence="2" id="KW-1185">Reference proteome</keyword>
<name>A0ABT3JWL7_9XANT</name>
<dbReference type="Proteomes" id="UP001209922">
    <property type="component" value="Unassembled WGS sequence"/>
</dbReference>
<sequence length="77" mass="8384">MPISTPCPECDGTRLYVRDNIGTRGSHGPDLLPGASGIFSSARMKAVVCKDCGLIRYYAAKETLARIDSDHGWKRLS</sequence>
<organism evidence="1 2">
    <name type="scientific">Xanthomonas chitinilytica</name>
    <dbReference type="NCBI Taxonomy" id="2989819"/>
    <lineage>
        <taxon>Bacteria</taxon>
        <taxon>Pseudomonadati</taxon>
        <taxon>Pseudomonadota</taxon>
        <taxon>Gammaproteobacteria</taxon>
        <taxon>Lysobacterales</taxon>
        <taxon>Lysobacteraceae</taxon>
        <taxon>Xanthomonas</taxon>
    </lineage>
</organism>
<proteinExistence type="predicted"/>
<evidence type="ECO:0008006" key="3">
    <source>
        <dbReference type="Google" id="ProtNLM"/>
    </source>
</evidence>
<gene>
    <name evidence="1" type="ORF">OK345_10155</name>
</gene>
<dbReference type="RefSeq" id="WP_265127856.1">
    <property type="nucleotide sequence ID" value="NZ_JAPCHY010000008.1"/>
</dbReference>
<evidence type="ECO:0000313" key="2">
    <source>
        <dbReference type="Proteomes" id="UP001209922"/>
    </source>
</evidence>
<comment type="caution">
    <text evidence="1">The sequence shown here is derived from an EMBL/GenBank/DDBJ whole genome shotgun (WGS) entry which is preliminary data.</text>
</comment>